<dbReference type="SUPFAM" id="SSF54637">
    <property type="entry name" value="Thioesterase/thiol ester dehydrase-isomerase"/>
    <property type="match status" value="1"/>
</dbReference>
<organism evidence="2 3">
    <name type="scientific">Papaver somniferum</name>
    <name type="common">Opium poppy</name>
    <dbReference type="NCBI Taxonomy" id="3469"/>
    <lineage>
        <taxon>Eukaryota</taxon>
        <taxon>Viridiplantae</taxon>
        <taxon>Streptophyta</taxon>
        <taxon>Embryophyta</taxon>
        <taxon>Tracheophyta</taxon>
        <taxon>Spermatophyta</taxon>
        <taxon>Magnoliopsida</taxon>
        <taxon>Ranunculales</taxon>
        <taxon>Papaveraceae</taxon>
        <taxon>Papaveroideae</taxon>
        <taxon>Papaver</taxon>
    </lineage>
</organism>
<dbReference type="EMBL" id="CM010716">
    <property type="protein sequence ID" value="RZC49963.1"/>
    <property type="molecule type" value="Genomic_DNA"/>
</dbReference>
<dbReference type="InterPro" id="IPR045023">
    <property type="entry name" value="FATA/B"/>
</dbReference>
<keyword evidence="3" id="KW-1185">Reference proteome</keyword>
<dbReference type="Gramene" id="RZC49963">
    <property type="protein sequence ID" value="RZC49963"/>
    <property type="gene ID" value="C5167_018388"/>
</dbReference>
<dbReference type="Pfam" id="PF20791">
    <property type="entry name" value="Acyl-ACP_TE_C"/>
    <property type="match status" value="1"/>
</dbReference>
<proteinExistence type="predicted"/>
<name>A0A4Y7IM48_PAPSO</name>
<dbReference type="PANTHER" id="PTHR31727:SF2">
    <property type="entry name" value="PALMITOYL-ACYL CARRIER PROTEIN THIOESTERASE, CHLOROPLASTIC"/>
    <property type="match status" value="1"/>
</dbReference>
<dbReference type="Gene3D" id="3.10.129.10">
    <property type="entry name" value="Hotdog Thioesterase"/>
    <property type="match status" value="1"/>
</dbReference>
<dbReference type="PANTHER" id="PTHR31727">
    <property type="entry name" value="OLEOYL-ACYL CARRIER PROTEIN THIOESTERASE 1, CHLOROPLASTIC"/>
    <property type="match status" value="1"/>
</dbReference>
<gene>
    <name evidence="2" type="ORF">C5167_018388</name>
</gene>
<dbReference type="Gene3D" id="3.30.530.20">
    <property type="match status" value="1"/>
</dbReference>
<evidence type="ECO:0000313" key="3">
    <source>
        <dbReference type="Proteomes" id="UP000316621"/>
    </source>
</evidence>
<protein>
    <recommendedName>
        <fullName evidence="1">Acyl-ACP thioesterase-like C-terminal domain-containing protein</fullName>
    </recommendedName>
</protein>
<dbReference type="InterPro" id="IPR023393">
    <property type="entry name" value="START-like_dom_sf"/>
</dbReference>
<evidence type="ECO:0000259" key="1">
    <source>
        <dbReference type="Pfam" id="PF20791"/>
    </source>
</evidence>
<dbReference type="InterPro" id="IPR049427">
    <property type="entry name" value="Acyl-ACP_TE_C"/>
</dbReference>
<feature type="domain" description="Acyl-ACP thioesterase-like C-terminal" evidence="1">
    <location>
        <begin position="6"/>
        <end position="74"/>
    </location>
</feature>
<accession>A0A4Y7IM48</accession>
<dbReference type="InterPro" id="IPR029069">
    <property type="entry name" value="HotDog_dom_sf"/>
</dbReference>
<sequence length="147" mass="17066">MRYICQMILQTSPTLILKSQEIFDLALEFKRECGVGDELKSLTRIVKTSGYTECQHMLQLENGGEVMRGRTKWRPTKHTDAVLEMVVEFRSSPDMFWDLKTWSSILPEVLPETYKSIEVIEDMNGEKNGSVTLWKMNQVHWLKGLPL</sequence>
<dbReference type="Proteomes" id="UP000316621">
    <property type="component" value="Chromosome 2"/>
</dbReference>
<reference evidence="2 3" key="1">
    <citation type="journal article" date="2018" name="Science">
        <title>The opium poppy genome and morphinan production.</title>
        <authorList>
            <person name="Guo L."/>
            <person name="Winzer T."/>
            <person name="Yang X."/>
            <person name="Li Y."/>
            <person name="Ning Z."/>
            <person name="He Z."/>
            <person name="Teodor R."/>
            <person name="Lu Y."/>
            <person name="Bowser T.A."/>
            <person name="Graham I.A."/>
            <person name="Ye K."/>
        </authorList>
    </citation>
    <scope>NUCLEOTIDE SEQUENCE [LARGE SCALE GENOMIC DNA]</scope>
    <source>
        <strain evidence="3">cv. HN1</strain>
        <tissue evidence="2">Leaves</tissue>
    </source>
</reference>
<dbReference type="AlphaFoldDB" id="A0A4Y7IM48"/>
<dbReference type="GO" id="GO:0000036">
    <property type="term" value="F:acyl carrier activity"/>
    <property type="evidence" value="ECO:0007669"/>
    <property type="project" value="TreeGrafter"/>
</dbReference>
<evidence type="ECO:0000313" key="2">
    <source>
        <dbReference type="EMBL" id="RZC49963.1"/>
    </source>
</evidence>
<dbReference type="GO" id="GO:0016297">
    <property type="term" value="F:fatty acyl-[ACP] hydrolase activity"/>
    <property type="evidence" value="ECO:0007669"/>
    <property type="project" value="InterPro"/>
</dbReference>